<comment type="caution">
    <text evidence="6">The sequence shown here is derived from an EMBL/GenBank/DDBJ whole genome shotgun (WGS) entry which is preliminary data.</text>
</comment>
<keyword evidence="6" id="KW-0966">Cell projection</keyword>
<dbReference type="PATRIC" id="fig|1393735.3.peg.2697"/>
<dbReference type="NCBIfam" id="TIGR00205">
    <property type="entry name" value="fliE"/>
    <property type="match status" value="1"/>
</dbReference>
<dbReference type="GO" id="GO:0003774">
    <property type="term" value="F:cytoskeletal motor activity"/>
    <property type="evidence" value="ECO:0007669"/>
    <property type="project" value="InterPro"/>
</dbReference>
<evidence type="ECO:0000256" key="1">
    <source>
        <dbReference type="ARBA" id="ARBA00004117"/>
    </source>
</evidence>
<evidence type="ECO:0000256" key="4">
    <source>
        <dbReference type="ARBA" id="ARBA00023143"/>
    </source>
</evidence>
<accession>A0A081RVK6</accession>
<evidence type="ECO:0000313" key="7">
    <source>
        <dbReference type="Proteomes" id="UP000028002"/>
    </source>
</evidence>
<sequence>MSIQAIEGVLQQMQAQALQAASIAKPMPLQGGFASQLTAAVGKINQTRLHATKQTQDFTLGVPGIELNDVMVDMQKSSIALQMGVQVRNKLVASYQEIMSMQV</sequence>
<dbReference type="Proteomes" id="UP000028002">
    <property type="component" value="Unassembled WGS sequence"/>
</dbReference>
<keyword evidence="6" id="KW-0969">Cilium</keyword>
<evidence type="ECO:0000256" key="3">
    <source>
        <dbReference type="ARBA" id="ARBA00018024"/>
    </source>
</evidence>
<dbReference type="RefSeq" id="WP_023044786.1">
    <property type="nucleotide sequence ID" value="NZ_CAWLUD010000042.1"/>
</dbReference>
<comment type="subcellular location">
    <subcellularLocation>
        <location evidence="1 5">Bacterial flagellum basal body</location>
    </subcellularLocation>
</comment>
<reference evidence="6 7" key="1">
    <citation type="submission" date="2014-03" db="EMBL/GenBank/DDBJ databases">
        <title>Draft Genome of Photorhabdus temperata Meg1.</title>
        <authorList>
            <person name="Hurst S.G.IV."/>
            <person name="Morris K."/>
            <person name="Thomas K."/>
            <person name="Tisa L.S."/>
        </authorList>
    </citation>
    <scope>NUCLEOTIDE SEQUENCE [LARGE SCALE GENOMIC DNA]</scope>
    <source>
        <strain evidence="6 7">Meg1</strain>
    </source>
</reference>
<comment type="similarity">
    <text evidence="2 5">Belongs to the FliE family.</text>
</comment>
<dbReference type="Pfam" id="PF02049">
    <property type="entry name" value="FliE"/>
    <property type="match status" value="1"/>
</dbReference>
<gene>
    <name evidence="5" type="primary">fliE</name>
    <name evidence="6" type="ORF">MEG1DRAFT_02639</name>
</gene>
<dbReference type="InterPro" id="IPR001624">
    <property type="entry name" value="FliE"/>
</dbReference>
<dbReference type="PANTHER" id="PTHR34653">
    <property type="match status" value="1"/>
</dbReference>
<dbReference type="PRINTS" id="PR01006">
    <property type="entry name" value="FLGHOOKFLIE"/>
</dbReference>
<keyword evidence="4 5" id="KW-0975">Bacterial flagellum</keyword>
<keyword evidence="6" id="KW-0282">Flagellum</keyword>
<proteinExistence type="inferred from homology"/>
<dbReference type="HAMAP" id="MF_00724">
    <property type="entry name" value="FliE"/>
    <property type="match status" value="1"/>
</dbReference>
<dbReference type="AlphaFoldDB" id="A0A081RVK6"/>
<organism evidence="6 7">
    <name type="scientific">Photorhabdus temperata subsp. temperata Meg1</name>
    <dbReference type="NCBI Taxonomy" id="1393735"/>
    <lineage>
        <taxon>Bacteria</taxon>
        <taxon>Pseudomonadati</taxon>
        <taxon>Pseudomonadota</taxon>
        <taxon>Gammaproteobacteria</taxon>
        <taxon>Enterobacterales</taxon>
        <taxon>Morganellaceae</taxon>
        <taxon>Photorhabdus</taxon>
    </lineage>
</organism>
<name>A0A081RVK6_PHOTE</name>
<dbReference type="GO" id="GO:0071973">
    <property type="term" value="P:bacterial-type flagellum-dependent cell motility"/>
    <property type="evidence" value="ECO:0007669"/>
    <property type="project" value="InterPro"/>
</dbReference>
<dbReference type="GO" id="GO:0009425">
    <property type="term" value="C:bacterial-type flagellum basal body"/>
    <property type="evidence" value="ECO:0007669"/>
    <property type="project" value="UniProtKB-SubCell"/>
</dbReference>
<dbReference type="EMBL" id="JGVH01000042">
    <property type="protein sequence ID" value="KER02709.1"/>
    <property type="molecule type" value="Genomic_DNA"/>
</dbReference>
<evidence type="ECO:0000256" key="2">
    <source>
        <dbReference type="ARBA" id="ARBA00009272"/>
    </source>
</evidence>
<dbReference type="GO" id="GO:0005198">
    <property type="term" value="F:structural molecule activity"/>
    <property type="evidence" value="ECO:0007669"/>
    <property type="project" value="UniProtKB-UniRule"/>
</dbReference>
<evidence type="ECO:0000313" key="6">
    <source>
        <dbReference type="EMBL" id="KER02709.1"/>
    </source>
</evidence>
<protein>
    <recommendedName>
        <fullName evidence="3 5">Flagellar hook-basal body complex protein FliE</fullName>
    </recommendedName>
</protein>
<dbReference type="PANTHER" id="PTHR34653:SF1">
    <property type="entry name" value="FLAGELLAR HOOK-BASAL BODY COMPLEX PROTEIN FLIE"/>
    <property type="match status" value="1"/>
</dbReference>
<evidence type="ECO:0000256" key="5">
    <source>
        <dbReference type="HAMAP-Rule" id="MF_00724"/>
    </source>
</evidence>